<proteinExistence type="predicted"/>
<evidence type="ECO:0000313" key="2">
    <source>
        <dbReference type="EMBL" id="KAJ7710955.1"/>
    </source>
</evidence>
<feature type="non-terminal residue" evidence="2">
    <location>
        <position position="1"/>
    </location>
</feature>
<name>A0AAD7H3H9_MYCRO</name>
<feature type="region of interest" description="Disordered" evidence="1">
    <location>
        <begin position="1"/>
        <end position="22"/>
    </location>
</feature>
<reference evidence="2" key="1">
    <citation type="submission" date="2023-03" db="EMBL/GenBank/DDBJ databases">
        <title>Massive genome expansion in bonnet fungi (Mycena s.s.) driven by repeated elements and novel gene families across ecological guilds.</title>
        <authorList>
            <consortium name="Lawrence Berkeley National Laboratory"/>
            <person name="Harder C.B."/>
            <person name="Miyauchi S."/>
            <person name="Viragh M."/>
            <person name="Kuo A."/>
            <person name="Thoen E."/>
            <person name="Andreopoulos B."/>
            <person name="Lu D."/>
            <person name="Skrede I."/>
            <person name="Drula E."/>
            <person name="Henrissat B."/>
            <person name="Morin E."/>
            <person name="Kohler A."/>
            <person name="Barry K."/>
            <person name="LaButti K."/>
            <person name="Morin E."/>
            <person name="Salamov A."/>
            <person name="Lipzen A."/>
            <person name="Mereny Z."/>
            <person name="Hegedus B."/>
            <person name="Baldrian P."/>
            <person name="Stursova M."/>
            <person name="Weitz H."/>
            <person name="Taylor A."/>
            <person name="Grigoriev I.V."/>
            <person name="Nagy L.G."/>
            <person name="Martin F."/>
            <person name="Kauserud H."/>
        </authorList>
    </citation>
    <scope>NUCLEOTIDE SEQUENCE</scope>
    <source>
        <strain evidence="2">CBHHK067</strain>
    </source>
</reference>
<comment type="caution">
    <text evidence="2">The sequence shown here is derived from an EMBL/GenBank/DDBJ whole genome shotgun (WGS) entry which is preliminary data.</text>
</comment>
<keyword evidence="3" id="KW-1185">Reference proteome</keyword>
<dbReference type="AlphaFoldDB" id="A0AAD7H3H9"/>
<organism evidence="2 3">
    <name type="scientific">Mycena rosella</name>
    <name type="common">Pink bonnet</name>
    <name type="synonym">Agaricus rosellus</name>
    <dbReference type="NCBI Taxonomy" id="1033263"/>
    <lineage>
        <taxon>Eukaryota</taxon>
        <taxon>Fungi</taxon>
        <taxon>Dikarya</taxon>
        <taxon>Basidiomycota</taxon>
        <taxon>Agaricomycotina</taxon>
        <taxon>Agaricomycetes</taxon>
        <taxon>Agaricomycetidae</taxon>
        <taxon>Agaricales</taxon>
        <taxon>Marasmiineae</taxon>
        <taxon>Mycenaceae</taxon>
        <taxon>Mycena</taxon>
    </lineage>
</organism>
<dbReference type="Proteomes" id="UP001221757">
    <property type="component" value="Unassembled WGS sequence"/>
</dbReference>
<feature type="compositionally biased region" description="Polar residues" evidence="1">
    <location>
        <begin position="7"/>
        <end position="21"/>
    </location>
</feature>
<protein>
    <submittedName>
        <fullName evidence="2">Uncharacterized protein</fullName>
    </submittedName>
</protein>
<evidence type="ECO:0000256" key="1">
    <source>
        <dbReference type="SAM" id="MobiDB-lite"/>
    </source>
</evidence>
<feature type="region of interest" description="Disordered" evidence="1">
    <location>
        <begin position="354"/>
        <end position="377"/>
    </location>
</feature>
<sequence length="430" mass="48113">MVRHCDSNTSFTMSHPTSRSETPPKLGRFGFIISPLNPPHVPDVLLCSVDTHSPLVSVVGALSSDVTPVSARNLSRWLYLLARHVSGARPVRSPAVYRPITVVGADVFIRCLDEIGTKIFPYDSPDQLPPGCYALFDSDGNPYPYPVGLTMPRRTFVRTERAWDVPDHDLGATDRMKKPVPESLAIQARKRDGGLCCFTGRPSNCVTWVIPPLLSRAVAPPSFSREQCHSLDNVFTISSALLQAYHENQITVDPQDGYRVVVFQEFPHVALRDRLASPPSSGRFWRASLCWTLAVRLAGCDARFDGVSVTEVEELLDELTSEQSHMIPYGPKWSTAAGQEAIRTFFWARADGPAPPREWEEWEQSPPPSPTYSISSSSDQVNPVAVLEEQHAESRNSIGTQLVRLLLYRWWIFIYYMLVQICKPRGRSVH</sequence>
<gene>
    <name evidence="2" type="ORF">B0H17DRAFT_1027905</name>
</gene>
<evidence type="ECO:0000313" key="3">
    <source>
        <dbReference type="Proteomes" id="UP001221757"/>
    </source>
</evidence>
<accession>A0AAD7H3H9</accession>
<dbReference type="EMBL" id="JARKIE010000001">
    <property type="protein sequence ID" value="KAJ7710955.1"/>
    <property type="molecule type" value="Genomic_DNA"/>
</dbReference>